<protein>
    <submittedName>
        <fullName evidence="3">NADP-dependent oxidoreductase</fullName>
        <ecNumber evidence="3">1.-.-.-</ecNumber>
    </submittedName>
</protein>
<dbReference type="EMBL" id="JBHLTP010000002">
    <property type="protein sequence ID" value="MFC0522148.1"/>
    <property type="molecule type" value="Genomic_DNA"/>
</dbReference>
<accession>A0ABV6LIL0</accession>
<dbReference type="Gene3D" id="3.90.180.10">
    <property type="entry name" value="Medium-chain alcohol dehydrogenases, catalytic domain"/>
    <property type="match status" value="1"/>
</dbReference>
<dbReference type="CDD" id="cd05288">
    <property type="entry name" value="PGDH"/>
    <property type="match status" value="1"/>
</dbReference>
<dbReference type="SUPFAM" id="SSF50129">
    <property type="entry name" value="GroES-like"/>
    <property type="match status" value="1"/>
</dbReference>
<gene>
    <name evidence="3" type="ORF">ACFFGV_00905</name>
</gene>
<comment type="caution">
    <text evidence="3">The sequence shown here is derived from an EMBL/GenBank/DDBJ whole genome shotgun (WGS) entry which is preliminary data.</text>
</comment>
<proteinExistence type="predicted"/>
<evidence type="ECO:0000256" key="1">
    <source>
        <dbReference type="ARBA" id="ARBA00023002"/>
    </source>
</evidence>
<dbReference type="SMART" id="SM00829">
    <property type="entry name" value="PKS_ER"/>
    <property type="match status" value="1"/>
</dbReference>
<dbReference type="SUPFAM" id="SSF51735">
    <property type="entry name" value="NAD(P)-binding Rossmann-fold domains"/>
    <property type="match status" value="1"/>
</dbReference>
<keyword evidence="4" id="KW-1185">Reference proteome</keyword>
<dbReference type="Proteomes" id="UP001589836">
    <property type="component" value="Unassembled WGS sequence"/>
</dbReference>
<dbReference type="Pfam" id="PF16884">
    <property type="entry name" value="ADH_N_2"/>
    <property type="match status" value="1"/>
</dbReference>
<dbReference type="GO" id="GO:0016491">
    <property type="term" value="F:oxidoreductase activity"/>
    <property type="evidence" value="ECO:0007669"/>
    <property type="project" value="UniProtKB-KW"/>
</dbReference>
<evidence type="ECO:0000259" key="2">
    <source>
        <dbReference type="SMART" id="SM00829"/>
    </source>
</evidence>
<evidence type="ECO:0000313" key="4">
    <source>
        <dbReference type="Proteomes" id="UP001589836"/>
    </source>
</evidence>
<dbReference type="PANTHER" id="PTHR43205">
    <property type="entry name" value="PROSTAGLANDIN REDUCTASE"/>
    <property type="match status" value="1"/>
</dbReference>
<evidence type="ECO:0000313" key="3">
    <source>
        <dbReference type="EMBL" id="MFC0522148.1"/>
    </source>
</evidence>
<keyword evidence="1 3" id="KW-0560">Oxidoreductase</keyword>
<dbReference type="PANTHER" id="PTHR43205:SF7">
    <property type="entry name" value="PROSTAGLANDIN REDUCTASE 1"/>
    <property type="match status" value="1"/>
</dbReference>
<sequence>MSHENEQIVLASRPEGMPTHQNFTYETIDTKPPQQGEVVVKSLYISVDPYMRGRMSDQKSYVEPFQLNQVVSGGVVGEVVESQNDSFNVGDKVFGMLGWRRFNVVPAEQIRKVDGEAAPLSAYLSVLGLTGLTAYFGLLNIGKPKEGETVVVSGAAGAVGMVVGQIAKIQGAHVVGIAGTDKKVQYLVEELGFDSAINYKTVDNMQSALEGLCPNGVDVYFDNVGGEISDAVLNLLNPFARIPLCGAISSYNRTDGDLGPRVQTKLIKSRAGIQGFIVGDYADRFSEGAKHLAKWLSEGKLVNEETIVEGFDNVPDAFLGLFSGENLGKQLVKVADPEY</sequence>
<feature type="domain" description="Enoyl reductase (ER)" evidence="2">
    <location>
        <begin position="18"/>
        <end position="332"/>
    </location>
</feature>
<dbReference type="Pfam" id="PF00107">
    <property type="entry name" value="ADH_zinc_N"/>
    <property type="match status" value="1"/>
</dbReference>
<dbReference type="InterPro" id="IPR045010">
    <property type="entry name" value="MDR_fam"/>
</dbReference>
<dbReference type="Gene3D" id="3.40.50.720">
    <property type="entry name" value="NAD(P)-binding Rossmann-like Domain"/>
    <property type="match status" value="1"/>
</dbReference>
<dbReference type="EC" id="1.-.-.-" evidence="3"/>
<organism evidence="3 4">
    <name type="scientific">Pontibacillus salicampi</name>
    <dbReference type="NCBI Taxonomy" id="1449801"/>
    <lineage>
        <taxon>Bacteria</taxon>
        <taxon>Bacillati</taxon>
        <taxon>Bacillota</taxon>
        <taxon>Bacilli</taxon>
        <taxon>Bacillales</taxon>
        <taxon>Bacillaceae</taxon>
        <taxon>Pontibacillus</taxon>
    </lineage>
</organism>
<dbReference type="RefSeq" id="WP_377344659.1">
    <property type="nucleotide sequence ID" value="NZ_JBHLTP010000002.1"/>
</dbReference>
<name>A0ABV6LIL0_9BACI</name>
<dbReference type="InterPro" id="IPR036291">
    <property type="entry name" value="NAD(P)-bd_dom_sf"/>
</dbReference>
<dbReference type="InterPro" id="IPR011032">
    <property type="entry name" value="GroES-like_sf"/>
</dbReference>
<dbReference type="InterPro" id="IPR020843">
    <property type="entry name" value="ER"/>
</dbReference>
<reference evidence="3 4" key="1">
    <citation type="submission" date="2024-09" db="EMBL/GenBank/DDBJ databases">
        <authorList>
            <person name="Sun Q."/>
            <person name="Mori K."/>
        </authorList>
    </citation>
    <scope>NUCLEOTIDE SEQUENCE [LARGE SCALE GENOMIC DNA]</scope>
    <source>
        <strain evidence="3 4">NCAIM B.02529</strain>
    </source>
</reference>
<dbReference type="InterPro" id="IPR013149">
    <property type="entry name" value="ADH-like_C"/>
</dbReference>
<dbReference type="InterPro" id="IPR041694">
    <property type="entry name" value="ADH_N_2"/>
</dbReference>